<name>A0AAW1QTT4_9CHLO</name>
<organism evidence="1 2">
    <name type="scientific">Apatococcus lobatus</name>
    <dbReference type="NCBI Taxonomy" id="904363"/>
    <lineage>
        <taxon>Eukaryota</taxon>
        <taxon>Viridiplantae</taxon>
        <taxon>Chlorophyta</taxon>
        <taxon>core chlorophytes</taxon>
        <taxon>Trebouxiophyceae</taxon>
        <taxon>Chlorellales</taxon>
        <taxon>Chlorellaceae</taxon>
        <taxon>Apatococcus</taxon>
    </lineage>
</organism>
<evidence type="ECO:0000313" key="1">
    <source>
        <dbReference type="EMBL" id="KAK9824936.1"/>
    </source>
</evidence>
<keyword evidence="2" id="KW-1185">Reference proteome</keyword>
<protein>
    <submittedName>
        <fullName evidence="1">Uncharacterized protein</fullName>
    </submittedName>
</protein>
<dbReference type="AlphaFoldDB" id="A0AAW1QTT4"/>
<accession>A0AAW1QTT4</accession>
<evidence type="ECO:0000313" key="2">
    <source>
        <dbReference type="Proteomes" id="UP001438707"/>
    </source>
</evidence>
<proteinExistence type="predicted"/>
<sequence>MPSCRLDTGKAVVKTAFAQGKAEDVRQLRTKQELLRKKEELLQIRAEQLLALRASGTECLLCDASPAQAHNPKQGQAQAFIHLSTDQQAAQPTMNENLMELLVDEPLSHTWKAKQMIPTKGGRIAKLVHKWETLGEKVQAFQEHSKMAEVLSSKRAPRPLRKLHGTDGIPFAISH</sequence>
<dbReference type="Proteomes" id="UP001438707">
    <property type="component" value="Unassembled WGS sequence"/>
</dbReference>
<dbReference type="EMBL" id="JALJOS010000027">
    <property type="protein sequence ID" value="KAK9824936.1"/>
    <property type="molecule type" value="Genomic_DNA"/>
</dbReference>
<comment type="caution">
    <text evidence="1">The sequence shown here is derived from an EMBL/GenBank/DDBJ whole genome shotgun (WGS) entry which is preliminary data.</text>
</comment>
<reference evidence="1 2" key="1">
    <citation type="journal article" date="2024" name="Nat. Commun.">
        <title>Phylogenomics reveals the evolutionary origins of lichenization in chlorophyte algae.</title>
        <authorList>
            <person name="Puginier C."/>
            <person name="Libourel C."/>
            <person name="Otte J."/>
            <person name="Skaloud P."/>
            <person name="Haon M."/>
            <person name="Grisel S."/>
            <person name="Petersen M."/>
            <person name="Berrin J.G."/>
            <person name="Delaux P.M."/>
            <person name="Dal Grande F."/>
            <person name="Keller J."/>
        </authorList>
    </citation>
    <scope>NUCLEOTIDE SEQUENCE [LARGE SCALE GENOMIC DNA]</scope>
    <source>
        <strain evidence="1 2">SAG 2145</strain>
    </source>
</reference>
<gene>
    <name evidence="1" type="ORF">WJX74_008547</name>
</gene>